<dbReference type="Proteomes" id="UP000885779">
    <property type="component" value="Unassembled WGS sequence"/>
</dbReference>
<dbReference type="GO" id="GO:0006508">
    <property type="term" value="P:proteolysis"/>
    <property type="evidence" value="ECO:0007669"/>
    <property type="project" value="InterPro"/>
</dbReference>
<dbReference type="InterPro" id="IPR000667">
    <property type="entry name" value="Peptidase_S13"/>
</dbReference>
<reference evidence="3" key="1">
    <citation type="journal article" date="2020" name="mSystems">
        <title>Genome- and Community-Level Interaction Insights into Carbon Utilization and Element Cycling Functions of Hydrothermarchaeota in Hydrothermal Sediment.</title>
        <authorList>
            <person name="Zhou Z."/>
            <person name="Liu Y."/>
            <person name="Xu W."/>
            <person name="Pan J."/>
            <person name="Luo Z.H."/>
            <person name="Li M."/>
        </authorList>
    </citation>
    <scope>NUCLEOTIDE SEQUENCE [LARGE SCALE GENOMIC DNA]</scope>
    <source>
        <strain evidence="3">HyVt-577</strain>
    </source>
</reference>
<comment type="caution">
    <text evidence="3">The sequence shown here is derived from an EMBL/GenBank/DDBJ whole genome shotgun (WGS) entry which is preliminary data.</text>
</comment>
<dbReference type="AlphaFoldDB" id="A0A7V4U2F0"/>
<accession>A0A7V4U2F0</accession>
<dbReference type="EC" id="3.4.16.4" evidence="3"/>
<dbReference type="PANTHER" id="PTHR30023">
    <property type="entry name" value="D-ALANYL-D-ALANINE CARBOXYPEPTIDASE"/>
    <property type="match status" value="1"/>
</dbReference>
<evidence type="ECO:0000256" key="2">
    <source>
        <dbReference type="ARBA" id="ARBA00022801"/>
    </source>
</evidence>
<dbReference type="InterPro" id="IPR012338">
    <property type="entry name" value="Beta-lactam/transpept-like"/>
</dbReference>
<evidence type="ECO:0000313" key="3">
    <source>
        <dbReference type="EMBL" id="HGY56805.1"/>
    </source>
</evidence>
<organism evidence="3">
    <name type="scientific">Caldithrix abyssi</name>
    <dbReference type="NCBI Taxonomy" id="187145"/>
    <lineage>
        <taxon>Bacteria</taxon>
        <taxon>Pseudomonadati</taxon>
        <taxon>Calditrichota</taxon>
        <taxon>Calditrichia</taxon>
        <taxon>Calditrichales</taxon>
        <taxon>Calditrichaceae</taxon>
        <taxon>Caldithrix</taxon>
    </lineage>
</organism>
<keyword evidence="3" id="KW-0121">Carboxypeptidase</keyword>
<dbReference type="GO" id="GO:0000270">
    <property type="term" value="P:peptidoglycan metabolic process"/>
    <property type="evidence" value="ECO:0007669"/>
    <property type="project" value="TreeGrafter"/>
</dbReference>
<protein>
    <submittedName>
        <fullName evidence="3">D-alanyl-D-alanine carboxypeptidase/D-alanyl-D-alanine-endopeptidase</fullName>
        <ecNumber evidence="3">3.4.16.4</ecNumber>
    </submittedName>
</protein>
<keyword evidence="2 3" id="KW-0378">Hydrolase</keyword>
<dbReference type="PRINTS" id="PR00922">
    <property type="entry name" value="DADACBPTASE3"/>
</dbReference>
<evidence type="ECO:0000256" key="1">
    <source>
        <dbReference type="ARBA" id="ARBA00006096"/>
    </source>
</evidence>
<comment type="similarity">
    <text evidence="1">Belongs to the peptidase S13 family.</text>
</comment>
<dbReference type="EMBL" id="DRQG01000131">
    <property type="protein sequence ID" value="HGY56805.1"/>
    <property type="molecule type" value="Genomic_DNA"/>
</dbReference>
<sequence>MFNKTKTVFFTLLLILLSGCTYQIVLRYPVENKYRLQQELSAVLEDPNLQFAHIGIYVEDLQSGEVIFRHNIRKLLVPASNMKLFTSAAALVKLGPDFHFLTEFYYGDSLRNGHLQGDLIVRGKGDPTIGGRFYGDSTLAVFEGWADSLHNLGINTIEGDLVGDVSYFSGPPLRYGWEWDDEPFYYAPQIDALSFNENCVDLTISAGKNIGDSVEVGINPLTDYVRIINTARTVSSDSLSRLRVFRERGQNVIFVQGTVKQGQTLTESITVERPALYFLQELKKVLFKKGIEVQGDIRITSHNQLQQNPTLKQLFAYASPSLKDIVRELNKKSNNFYAEQILSTLGAEILKEGSAEKGREVVTSWLSSMGVAKNEFIMADGSGLARKNMIAPIATATLLRYMYHRSEFTDYLASLPIAGVDGTISRQLKGTVAEGRIFAKTGTVTRVRALSGYVKTTSGRMLLFVTMFNNYPVPTSYIKQIQDRICLLLSTWDPASDRL</sequence>
<dbReference type="GO" id="GO:0009002">
    <property type="term" value="F:serine-type D-Ala-D-Ala carboxypeptidase activity"/>
    <property type="evidence" value="ECO:0007669"/>
    <property type="project" value="UniProtKB-EC"/>
</dbReference>
<dbReference type="Gene3D" id="3.40.710.10">
    <property type="entry name" value="DD-peptidase/beta-lactamase superfamily"/>
    <property type="match status" value="2"/>
</dbReference>
<gene>
    <name evidence="3" type="primary">dacB</name>
    <name evidence="3" type="ORF">ENK44_13950</name>
</gene>
<keyword evidence="3" id="KW-0645">Protease</keyword>
<dbReference type="PANTHER" id="PTHR30023:SF0">
    <property type="entry name" value="PENICILLIN-SENSITIVE CARBOXYPEPTIDASE A"/>
    <property type="match status" value="1"/>
</dbReference>
<dbReference type="Gene3D" id="3.50.80.20">
    <property type="entry name" value="D-Ala-D-Ala carboxypeptidase C, peptidase S13"/>
    <property type="match status" value="1"/>
</dbReference>
<dbReference type="SUPFAM" id="SSF56601">
    <property type="entry name" value="beta-lactamase/transpeptidase-like"/>
    <property type="match status" value="1"/>
</dbReference>
<dbReference type="PROSITE" id="PS51257">
    <property type="entry name" value="PROKAR_LIPOPROTEIN"/>
    <property type="match status" value="1"/>
</dbReference>
<dbReference type="Pfam" id="PF02113">
    <property type="entry name" value="Peptidase_S13"/>
    <property type="match status" value="1"/>
</dbReference>
<name>A0A7V4U2F0_CALAY</name>
<dbReference type="NCBIfam" id="TIGR00666">
    <property type="entry name" value="PBP4"/>
    <property type="match status" value="1"/>
</dbReference>
<proteinExistence type="inferred from homology"/>